<evidence type="ECO:0000313" key="1">
    <source>
        <dbReference type="EMBL" id="QHT02450.1"/>
    </source>
</evidence>
<name>A0A6C0CF28_9ZZZZ</name>
<protein>
    <submittedName>
        <fullName evidence="1">Uncharacterized protein</fullName>
    </submittedName>
</protein>
<dbReference type="EMBL" id="MN739395">
    <property type="protein sequence ID" value="QHT02450.1"/>
    <property type="molecule type" value="Genomic_DNA"/>
</dbReference>
<reference evidence="1" key="1">
    <citation type="journal article" date="2020" name="Nature">
        <title>Giant virus diversity and host interactions through global metagenomics.</title>
        <authorList>
            <person name="Schulz F."/>
            <person name="Roux S."/>
            <person name="Paez-Espino D."/>
            <person name="Jungbluth S."/>
            <person name="Walsh D.A."/>
            <person name="Denef V.J."/>
            <person name="McMahon K.D."/>
            <person name="Konstantinidis K.T."/>
            <person name="Eloe-Fadrosh E.A."/>
            <person name="Kyrpides N.C."/>
            <person name="Woyke T."/>
        </authorList>
    </citation>
    <scope>NUCLEOTIDE SEQUENCE</scope>
    <source>
        <strain evidence="1">GVMAG-M-3300020595-32</strain>
    </source>
</reference>
<proteinExistence type="predicted"/>
<organism evidence="1">
    <name type="scientific">viral metagenome</name>
    <dbReference type="NCBI Taxonomy" id="1070528"/>
    <lineage>
        <taxon>unclassified sequences</taxon>
        <taxon>metagenomes</taxon>
        <taxon>organismal metagenomes</taxon>
    </lineage>
</organism>
<dbReference type="AlphaFoldDB" id="A0A6C0CF28"/>
<sequence>MNIDYTCSYINPEAESVNKMMKPCNDGKTNFQWECEQKRILDNAILARNLERPDGANIQGVLPHSQMLDNVKVVQNAVKTDLKEGFTNLGESYVEPGVCPDGYFFCPLKQKCVQVCQNCKFNEKKYYKSKEFNEGDPCFPNGVYNGIDNQGITQCTCGSKGQYCNDTFDTQGGMLSDGVYIVNVGDYFNVGDLAAY</sequence>
<accession>A0A6C0CF28</accession>